<organism evidence="1 2">
    <name type="scientific">Thiohalocapsa halophila</name>
    <dbReference type="NCBI Taxonomy" id="69359"/>
    <lineage>
        <taxon>Bacteria</taxon>
        <taxon>Pseudomonadati</taxon>
        <taxon>Pseudomonadota</taxon>
        <taxon>Gammaproteobacteria</taxon>
        <taxon>Chromatiales</taxon>
        <taxon>Chromatiaceae</taxon>
        <taxon>Thiohalocapsa</taxon>
    </lineage>
</organism>
<protein>
    <recommendedName>
        <fullName evidence="3">Transposase</fullName>
    </recommendedName>
</protein>
<accession>A0ABS1CKI5</accession>
<comment type="caution">
    <text evidence="1">The sequence shown here is derived from an EMBL/GenBank/DDBJ whole genome shotgun (WGS) entry which is preliminary data.</text>
</comment>
<keyword evidence="2" id="KW-1185">Reference proteome</keyword>
<evidence type="ECO:0000313" key="2">
    <source>
        <dbReference type="Proteomes" id="UP000748752"/>
    </source>
</evidence>
<dbReference type="RefSeq" id="WP_200239983.1">
    <property type="nucleotide sequence ID" value="NZ_NRRV01000047.1"/>
</dbReference>
<dbReference type="EMBL" id="NRRV01000047">
    <property type="protein sequence ID" value="MBK1632436.1"/>
    <property type="molecule type" value="Genomic_DNA"/>
</dbReference>
<dbReference type="Proteomes" id="UP000748752">
    <property type="component" value="Unassembled WGS sequence"/>
</dbReference>
<sequence length="140" mass="15378">MVTGKLLVPAKLLRSVWPQAQGSAASYQFLGRHFKVSPIVAARRAQDLSLISRPELLQLYQAYEADEPRNKARKAGRGDFWNTQKVRLGGRFGAAVARATKEGRLLLQDVLDCSRQLAIGLVVGPCGPNLSPIRSNDPNR</sequence>
<evidence type="ECO:0008006" key="3">
    <source>
        <dbReference type="Google" id="ProtNLM"/>
    </source>
</evidence>
<reference evidence="1 2" key="1">
    <citation type="journal article" date="2020" name="Microorganisms">
        <title>Osmotic Adaptation and Compatible Solute Biosynthesis of Phototrophic Bacteria as Revealed from Genome Analyses.</title>
        <authorList>
            <person name="Imhoff J.F."/>
            <person name="Rahn T."/>
            <person name="Kunzel S."/>
            <person name="Keller A."/>
            <person name="Neulinger S.C."/>
        </authorList>
    </citation>
    <scope>NUCLEOTIDE SEQUENCE [LARGE SCALE GENOMIC DNA]</scope>
    <source>
        <strain evidence="1 2">DSM 6210</strain>
    </source>
</reference>
<proteinExistence type="predicted"/>
<evidence type="ECO:0000313" key="1">
    <source>
        <dbReference type="EMBL" id="MBK1632436.1"/>
    </source>
</evidence>
<name>A0ABS1CKI5_9GAMM</name>
<gene>
    <name evidence="1" type="ORF">CKO31_17155</name>
</gene>